<comment type="pathway">
    <text evidence="2">Siderophore biosynthesis.</text>
</comment>
<accession>A0A4Q7KH65</accession>
<keyword evidence="17" id="KW-1185">Reference proteome</keyword>
<dbReference type="InterPro" id="IPR036188">
    <property type="entry name" value="FAD/NAD-bd_sf"/>
</dbReference>
<evidence type="ECO:0000256" key="9">
    <source>
        <dbReference type="ARBA" id="ARBA00023002"/>
    </source>
</evidence>
<comment type="cofactor">
    <cofactor evidence="1">
        <name>FAD</name>
        <dbReference type="ChEBI" id="CHEBI:57692"/>
    </cofactor>
</comment>
<dbReference type="InterPro" id="IPR025700">
    <property type="entry name" value="Lys/Orn_oxygenase"/>
</dbReference>
<keyword evidence="10" id="KW-0503">Monooxygenase</keyword>
<dbReference type="EMBL" id="SGWQ01000009">
    <property type="protein sequence ID" value="RZS34221.1"/>
    <property type="molecule type" value="Genomic_DNA"/>
</dbReference>
<dbReference type="OrthoDB" id="7527071at2"/>
<reference evidence="16 17" key="1">
    <citation type="submission" date="2019-02" db="EMBL/GenBank/DDBJ databases">
        <title>Genomic Encyclopedia of Type Strains, Phase IV (KMG-IV): sequencing the most valuable type-strain genomes for metagenomic binning, comparative biology and taxonomic classification.</title>
        <authorList>
            <person name="Goeker M."/>
        </authorList>
    </citation>
    <scope>NUCLEOTIDE SEQUENCE [LARGE SCALE GENOMIC DNA]</scope>
    <source>
        <strain evidence="16 17">DSM 101727</strain>
    </source>
</reference>
<evidence type="ECO:0000256" key="8">
    <source>
        <dbReference type="ARBA" id="ARBA00022857"/>
    </source>
</evidence>
<keyword evidence="8" id="KW-0521">NADP</keyword>
<proteinExistence type="inferred from homology"/>
<gene>
    <name evidence="16" type="ORF">EV193_1098</name>
</gene>
<organism evidence="16 17">
    <name type="scientific">Herbihabitans rhizosphaerae</name>
    <dbReference type="NCBI Taxonomy" id="1872711"/>
    <lineage>
        <taxon>Bacteria</taxon>
        <taxon>Bacillati</taxon>
        <taxon>Actinomycetota</taxon>
        <taxon>Actinomycetes</taxon>
        <taxon>Pseudonocardiales</taxon>
        <taxon>Pseudonocardiaceae</taxon>
        <taxon>Herbihabitans</taxon>
    </lineage>
</organism>
<evidence type="ECO:0000256" key="13">
    <source>
        <dbReference type="ARBA" id="ARBA00032493"/>
    </source>
</evidence>
<evidence type="ECO:0000256" key="5">
    <source>
        <dbReference type="ARBA" id="ARBA00016406"/>
    </source>
</evidence>
<dbReference type="Gene3D" id="3.50.50.60">
    <property type="entry name" value="FAD/NAD(P)-binding domain"/>
    <property type="match status" value="1"/>
</dbReference>
<dbReference type="AlphaFoldDB" id="A0A4Q7KH65"/>
<name>A0A4Q7KH65_9PSEU</name>
<evidence type="ECO:0000256" key="2">
    <source>
        <dbReference type="ARBA" id="ARBA00004924"/>
    </source>
</evidence>
<dbReference type="GO" id="GO:0047091">
    <property type="term" value="F:L-lysine 6-monooxygenase (NADPH) activity"/>
    <property type="evidence" value="ECO:0007669"/>
    <property type="project" value="UniProtKB-EC"/>
</dbReference>
<comment type="caution">
    <text evidence="16">The sequence shown here is derived from an EMBL/GenBank/DDBJ whole genome shotgun (WGS) entry which is preliminary data.</text>
</comment>
<dbReference type="EC" id="1.14.13.59" evidence="4"/>
<evidence type="ECO:0000256" key="11">
    <source>
        <dbReference type="ARBA" id="ARBA00029939"/>
    </source>
</evidence>
<evidence type="ECO:0000256" key="3">
    <source>
        <dbReference type="ARBA" id="ARBA00007588"/>
    </source>
</evidence>
<keyword evidence="6" id="KW-0285">Flavoprotein</keyword>
<evidence type="ECO:0000256" key="12">
    <source>
        <dbReference type="ARBA" id="ARBA00031158"/>
    </source>
</evidence>
<dbReference type="Pfam" id="PF13434">
    <property type="entry name" value="Lys_Orn_oxgnase"/>
    <property type="match status" value="1"/>
</dbReference>
<evidence type="ECO:0000313" key="16">
    <source>
        <dbReference type="EMBL" id="RZS34221.1"/>
    </source>
</evidence>
<evidence type="ECO:0000313" key="17">
    <source>
        <dbReference type="Proteomes" id="UP000294257"/>
    </source>
</evidence>
<keyword evidence="7" id="KW-0274">FAD</keyword>
<dbReference type="Proteomes" id="UP000294257">
    <property type="component" value="Unassembled WGS sequence"/>
</dbReference>
<protein>
    <recommendedName>
        <fullName evidence="5">L-lysine N6-monooxygenase MbtG</fullName>
        <ecNumber evidence="4">1.14.13.59</ecNumber>
    </recommendedName>
    <alternativeName>
        <fullName evidence="14">Lysine 6-N-hydroxylase</fullName>
    </alternativeName>
    <alternativeName>
        <fullName evidence="13">Lysine N6-hydroxylase</fullName>
    </alternativeName>
    <alternativeName>
        <fullName evidence="11">Lysine-N-oxygenase</fullName>
    </alternativeName>
    <alternativeName>
        <fullName evidence="12">Mycobactin synthase protein G</fullName>
    </alternativeName>
</protein>
<dbReference type="SUPFAM" id="SSF51905">
    <property type="entry name" value="FAD/NAD(P)-binding domain"/>
    <property type="match status" value="2"/>
</dbReference>
<evidence type="ECO:0000256" key="15">
    <source>
        <dbReference type="ARBA" id="ARBA00048407"/>
    </source>
</evidence>
<evidence type="ECO:0000256" key="7">
    <source>
        <dbReference type="ARBA" id="ARBA00022827"/>
    </source>
</evidence>
<dbReference type="PANTHER" id="PTHR42802:SF1">
    <property type="entry name" value="L-ORNITHINE N(5)-MONOOXYGENASE"/>
    <property type="match status" value="1"/>
</dbReference>
<evidence type="ECO:0000256" key="6">
    <source>
        <dbReference type="ARBA" id="ARBA00022630"/>
    </source>
</evidence>
<dbReference type="RefSeq" id="WP_130346517.1">
    <property type="nucleotide sequence ID" value="NZ_SGWQ01000009.1"/>
</dbReference>
<evidence type="ECO:0000256" key="1">
    <source>
        <dbReference type="ARBA" id="ARBA00001974"/>
    </source>
</evidence>
<keyword evidence="9" id="KW-0560">Oxidoreductase</keyword>
<evidence type="ECO:0000256" key="10">
    <source>
        <dbReference type="ARBA" id="ARBA00023033"/>
    </source>
</evidence>
<comment type="catalytic activity">
    <reaction evidence="15">
        <text>L-lysine + NADPH + O2 = N(6)-hydroxy-L-lysine + NADP(+) + H2O</text>
        <dbReference type="Rhea" id="RHEA:23228"/>
        <dbReference type="ChEBI" id="CHEBI:15377"/>
        <dbReference type="ChEBI" id="CHEBI:15379"/>
        <dbReference type="ChEBI" id="CHEBI:32551"/>
        <dbReference type="ChEBI" id="CHEBI:57783"/>
        <dbReference type="ChEBI" id="CHEBI:57820"/>
        <dbReference type="ChEBI" id="CHEBI:58349"/>
        <dbReference type="EC" id="1.14.13.59"/>
    </reaction>
</comment>
<evidence type="ECO:0000256" key="4">
    <source>
        <dbReference type="ARBA" id="ARBA00013076"/>
    </source>
</evidence>
<comment type="similarity">
    <text evidence="3">Belongs to the lysine N(6)-hydroxylase/L-ornithine N(5)-oxygenase family.</text>
</comment>
<dbReference type="PANTHER" id="PTHR42802">
    <property type="entry name" value="MONOOXYGENASE"/>
    <property type="match status" value="1"/>
</dbReference>
<evidence type="ECO:0000256" key="14">
    <source>
        <dbReference type="ARBA" id="ARBA00032738"/>
    </source>
</evidence>
<sequence length="441" mass="48471">MDSDRAVVDYVGVGIGPANLSLAALAEGVPQLTGLSFDKKKEFRWHPGLMLEGATIQVSPVKDLVTLVDPTNPSSFLAYLAHHKRLYRFLTAGFDCVLRAEYDDYFRWASKRLPGLHFGNAVDSVEFLDGPGVFEVTTSSTSVRTRNVVLGVGLAPATPEQCRPHLGPTMIHASDYLNVRSGLAGKNVLVVGGGQTGAEIFLDLLNLDGSGAGSVTWASRRSNFLPLDDSPFINELFFPNYIQHFFALPEDMKSTLLNQQTLASDGIDMDTLNKVYKRLYEIQCLHRPGPTSSLMPGHELGAVVNNGQYWQVDLRNSISGAVDAVTADVVILCTGYRFAIPSFLDPVRDRLATTNDLLDIDENYAVHWDGPRENRIYLQNGARHTRGIADPNLSLLSWRSAKILNDILGYPLYDTESCDSAIDWEMQKPATSLSEYRGSAA</sequence>